<evidence type="ECO:0000313" key="2">
    <source>
        <dbReference type="EMBL" id="NYS48328.1"/>
    </source>
</evidence>
<evidence type="ECO:0000256" key="1">
    <source>
        <dbReference type="SAM" id="Coils"/>
    </source>
</evidence>
<dbReference type="Proteomes" id="UP000531840">
    <property type="component" value="Unassembled WGS sequence"/>
</dbReference>
<dbReference type="RefSeq" id="WP_179942040.1">
    <property type="nucleotide sequence ID" value="NZ_JACBYF010000227.1"/>
</dbReference>
<dbReference type="SUPFAM" id="SSF46997">
    <property type="entry name" value="Bacterial immunoglobulin/albumin-binding domains"/>
    <property type="match status" value="1"/>
</dbReference>
<dbReference type="Pfam" id="PF07554">
    <property type="entry name" value="FIVAR"/>
    <property type="match status" value="1"/>
</dbReference>
<dbReference type="InterPro" id="IPR009063">
    <property type="entry name" value="Ig/albumin-bd_sf"/>
</dbReference>
<evidence type="ECO:0000313" key="3">
    <source>
        <dbReference type="Proteomes" id="UP000531840"/>
    </source>
</evidence>
<keyword evidence="1" id="KW-0175">Coiled coil</keyword>
<accession>A0ABX2T411</accession>
<feature type="coiled-coil region" evidence="1">
    <location>
        <begin position="1"/>
        <end position="28"/>
    </location>
</feature>
<name>A0ABX2T411_9BACL</name>
<proteinExistence type="predicted"/>
<dbReference type="Gene3D" id="1.20.5.420">
    <property type="entry name" value="Immunoglobulin FC, subunit C"/>
    <property type="match status" value="1"/>
</dbReference>
<reference evidence="2 3" key="1">
    <citation type="submission" date="2020-07" db="EMBL/GenBank/DDBJ databases">
        <title>MOT database genomes.</title>
        <authorList>
            <person name="Joseph S."/>
            <person name="Aduse-Opoku J."/>
            <person name="Hashim A."/>
            <person name="Wade W."/>
            <person name="Curtis M."/>
        </authorList>
    </citation>
    <scope>NUCLEOTIDE SEQUENCE [LARGE SCALE GENOMIC DNA]</scope>
    <source>
        <strain evidence="2 3">CIP 106318</strain>
    </source>
</reference>
<protein>
    <submittedName>
        <fullName evidence="2">FIVAR domain-containing protein</fullName>
    </submittedName>
</protein>
<dbReference type="EMBL" id="JACBYF010000227">
    <property type="protein sequence ID" value="NYS48328.1"/>
    <property type="molecule type" value="Genomic_DNA"/>
</dbReference>
<sequence>VNAAKEKIERAKEALNGVDTNKEELRAKVEEAPTVQQSPKYYNATPDKKSAYDDAVREGQAVLDKENATQEEVNAAKEKIERA</sequence>
<keyword evidence="3" id="KW-1185">Reference proteome</keyword>
<organism evidence="2 3">
    <name type="scientific">Gemelliphila palaticanis</name>
    <dbReference type="NCBI Taxonomy" id="81950"/>
    <lineage>
        <taxon>Bacteria</taxon>
        <taxon>Bacillati</taxon>
        <taxon>Bacillota</taxon>
        <taxon>Bacilli</taxon>
        <taxon>Bacillales</taxon>
        <taxon>Gemellaceae</taxon>
        <taxon>Gemelliphila</taxon>
    </lineage>
</organism>
<feature type="non-terminal residue" evidence="2">
    <location>
        <position position="1"/>
    </location>
</feature>
<comment type="caution">
    <text evidence="2">The sequence shown here is derived from an EMBL/GenBank/DDBJ whole genome shotgun (WGS) entry which is preliminary data.</text>
</comment>
<feature type="non-terminal residue" evidence="2">
    <location>
        <position position="83"/>
    </location>
</feature>
<gene>
    <name evidence="2" type="ORF">HZY85_09155</name>
</gene>